<dbReference type="GO" id="GO:0016746">
    <property type="term" value="F:acyltransferase activity"/>
    <property type="evidence" value="ECO:0007669"/>
    <property type="project" value="InterPro"/>
</dbReference>
<dbReference type="AlphaFoldDB" id="A0AA47LR98"/>
<evidence type="ECO:0000256" key="1">
    <source>
        <dbReference type="ARBA" id="ARBA00004651"/>
    </source>
</evidence>
<keyword evidence="6 7" id="KW-0472">Membrane</keyword>
<accession>A0AA47LR98</accession>
<comment type="subcellular location">
    <subcellularLocation>
        <location evidence="1">Cell membrane</location>
        <topology evidence="1">Multi-pass membrane protein</topology>
    </subcellularLocation>
</comment>
<proteinExistence type="predicted"/>
<evidence type="ECO:0000256" key="2">
    <source>
        <dbReference type="ARBA" id="ARBA00022448"/>
    </source>
</evidence>
<evidence type="ECO:0000313" key="10">
    <source>
        <dbReference type="Proteomes" id="UP001164748"/>
    </source>
</evidence>
<evidence type="ECO:0000259" key="8">
    <source>
        <dbReference type="SMART" id="SM00563"/>
    </source>
</evidence>
<feature type="transmembrane region" description="Helical" evidence="7">
    <location>
        <begin position="374"/>
        <end position="396"/>
    </location>
</feature>
<feature type="transmembrane region" description="Helical" evidence="7">
    <location>
        <begin position="21"/>
        <end position="41"/>
    </location>
</feature>
<feature type="transmembrane region" description="Helical" evidence="7">
    <location>
        <begin position="174"/>
        <end position="195"/>
    </location>
</feature>
<keyword evidence="5 7" id="KW-1133">Transmembrane helix</keyword>
<evidence type="ECO:0000256" key="4">
    <source>
        <dbReference type="ARBA" id="ARBA00022692"/>
    </source>
</evidence>
<feature type="transmembrane region" description="Helical" evidence="7">
    <location>
        <begin position="402"/>
        <end position="428"/>
    </location>
</feature>
<dbReference type="SMART" id="SM00563">
    <property type="entry name" value="PlsC"/>
    <property type="match status" value="1"/>
</dbReference>
<feature type="transmembrane region" description="Helical" evidence="7">
    <location>
        <begin position="53"/>
        <end position="76"/>
    </location>
</feature>
<dbReference type="Pfam" id="PF01553">
    <property type="entry name" value="Acyltransferase"/>
    <property type="match status" value="1"/>
</dbReference>
<gene>
    <name evidence="9" type="ORF">N8M53_09180</name>
</gene>
<dbReference type="EMBL" id="CP114588">
    <property type="protein sequence ID" value="WBA07997.1"/>
    <property type="molecule type" value="Genomic_DNA"/>
</dbReference>
<dbReference type="SUPFAM" id="SSF103473">
    <property type="entry name" value="MFS general substrate transporter"/>
    <property type="match status" value="1"/>
</dbReference>
<keyword evidence="4 7" id="KW-0812">Transmembrane</keyword>
<feature type="transmembrane region" description="Helical" evidence="7">
    <location>
        <begin position="293"/>
        <end position="310"/>
    </location>
</feature>
<dbReference type="GO" id="GO:0022857">
    <property type="term" value="F:transmembrane transporter activity"/>
    <property type="evidence" value="ECO:0007669"/>
    <property type="project" value="InterPro"/>
</dbReference>
<organism evidence="9 10">
    <name type="scientific">Salinivibrio kushneri</name>
    <dbReference type="NCBI Taxonomy" id="1908198"/>
    <lineage>
        <taxon>Bacteria</taxon>
        <taxon>Pseudomonadati</taxon>
        <taxon>Pseudomonadota</taxon>
        <taxon>Gammaproteobacteria</taxon>
        <taxon>Vibrionales</taxon>
        <taxon>Vibrionaceae</taxon>
        <taxon>Salinivibrio</taxon>
    </lineage>
</organism>
<keyword evidence="2" id="KW-0813">Transport</keyword>
<dbReference type="Pfam" id="PF07690">
    <property type="entry name" value="MFS_1"/>
    <property type="match status" value="1"/>
</dbReference>
<dbReference type="InterPro" id="IPR036259">
    <property type="entry name" value="MFS_trans_sf"/>
</dbReference>
<evidence type="ECO:0000256" key="7">
    <source>
        <dbReference type="SAM" id="Phobius"/>
    </source>
</evidence>
<dbReference type="CDD" id="cd06173">
    <property type="entry name" value="MFS_MefA_like"/>
    <property type="match status" value="1"/>
</dbReference>
<dbReference type="RefSeq" id="WP_269578554.1">
    <property type="nucleotide sequence ID" value="NZ_CP114588.1"/>
</dbReference>
<dbReference type="CDD" id="cd07989">
    <property type="entry name" value="LPLAT_AGPAT-like"/>
    <property type="match status" value="1"/>
</dbReference>
<sequence length="620" mass="68512">MSQQFQLLRERRFLPYFITQALGAFNDNVYKNVLVIMVAFASADQLPMDATLFINAAAGLFILPFFLFSAFAGELADKYDKALIMRRVKWLEVAIMSSAAFALYFHAWNVLLGLLFLMGTQSAFFGPVKYALLPQTLNDKELVSGNALVETGTFLSILLGTLLAGFIAHHPDSSLIAGIAVLSFALLGVMSAYAIPPAPAGNPGLNLRYRPVALMRQTLRFARKDKVTLQAILGISWFWFLGASYLTQFPKFTASIGGGEIGVSFLLTLFSVGIAVGALLCDKLSGHRIEPGIVPLGSLGLTGFGLHLFFATPAAPTLHTNLVAFITDPALTWVFIDLLMIGVCGGIFIVPLYSLMQQRADKAARARVIAANNIFNALFMVVSAILGITLLVVVELSIAEFFLVLAVLNLLVAIYVSKLVPIFALRFFTWMVTHTLYRVKHQDLHHIPEKGGALLICNHVSYMDALLLAGACHRPIRFVMFEDLYKIPVLHWFFRTSKVIPISHRGRTIRAAMNEIQKALDNGEVVLIFPEGHLSYDGEIDQFRRGMDMILQRSPVPVVPMALQGLWGSYFSRHGGKAMLKLPKRFWSKVTVVAGPAVEPEQATSEHMRNEVIRLRADRP</sequence>
<evidence type="ECO:0000313" key="9">
    <source>
        <dbReference type="EMBL" id="WBA07997.1"/>
    </source>
</evidence>
<evidence type="ECO:0000256" key="5">
    <source>
        <dbReference type="ARBA" id="ARBA00022989"/>
    </source>
</evidence>
<feature type="transmembrane region" description="Helical" evidence="7">
    <location>
        <begin position="261"/>
        <end position="281"/>
    </location>
</feature>
<feature type="transmembrane region" description="Helical" evidence="7">
    <location>
        <begin position="330"/>
        <end position="353"/>
    </location>
</feature>
<evidence type="ECO:0000256" key="3">
    <source>
        <dbReference type="ARBA" id="ARBA00022475"/>
    </source>
</evidence>
<dbReference type="SUPFAM" id="SSF69593">
    <property type="entry name" value="Glycerol-3-phosphate (1)-acyltransferase"/>
    <property type="match status" value="1"/>
</dbReference>
<feature type="transmembrane region" description="Helical" evidence="7">
    <location>
        <begin position="145"/>
        <end position="168"/>
    </location>
</feature>
<dbReference type="InterPro" id="IPR002123">
    <property type="entry name" value="Plipid/glycerol_acylTrfase"/>
</dbReference>
<dbReference type="Gene3D" id="1.20.1250.20">
    <property type="entry name" value="MFS general substrate transporter like domains"/>
    <property type="match status" value="1"/>
</dbReference>
<dbReference type="GO" id="GO:0005886">
    <property type="term" value="C:plasma membrane"/>
    <property type="evidence" value="ECO:0007669"/>
    <property type="project" value="UniProtKB-SubCell"/>
</dbReference>
<feature type="transmembrane region" description="Helical" evidence="7">
    <location>
        <begin position="111"/>
        <end position="133"/>
    </location>
</feature>
<dbReference type="PANTHER" id="PTHR43266:SF2">
    <property type="entry name" value="MAJOR FACILITATOR SUPERFAMILY (MFS) PROFILE DOMAIN-CONTAINING PROTEIN"/>
    <property type="match status" value="1"/>
</dbReference>
<feature type="domain" description="Phospholipid/glycerol acyltransferase" evidence="8">
    <location>
        <begin position="453"/>
        <end position="566"/>
    </location>
</feature>
<dbReference type="Proteomes" id="UP001164748">
    <property type="component" value="Chromosome"/>
</dbReference>
<feature type="transmembrane region" description="Helical" evidence="7">
    <location>
        <begin position="227"/>
        <end position="249"/>
    </location>
</feature>
<feature type="transmembrane region" description="Helical" evidence="7">
    <location>
        <begin position="88"/>
        <end position="105"/>
    </location>
</feature>
<dbReference type="InterPro" id="IPR011701">
    <property type="entry name" value="MFS"/>
</dbReference>
<keyword evidence="3" id="KW-1003">Cell membrane</keyword>
<name>A0AA47LR98_9GAMM</name>
<protein>
    <submittedName>
        <fullName evidence="9">MFS transporter</fullName>
    </submittedName>
</protein>
<evidence type="ECO:0000256" key="6">
    <source>
        <dbReference type="ARBA" id="ARBA00023136"/>
    </source>
</evidence>
<dbReference type="PANTHER" id="PTHR43266">
    <property type="entry name" value="MACROLIDE-EFFLUX PROTEIN"/>
    <property type="match status" value="1"/>
</dbReference>
<reference evidence="9" key="1">
    <citation type="submission" date="2022-09" db="EMBL/GenBank/DDBJ databases">
        <authorList>
            <person name="Li Z.-J."/>
        </authorList>
    </citation>
    <scope>NUCLEOTIDE SEQUENCE</scope>
    <source>
        <strain evidence="9">TGB11</strain>
    </source>
</reference>